<proteinExistence type="predicted"/>
<name>A0ABT5W946_9GAMM</name>
<dbReference type="EMBL" id="JAMZEG020000001">
    <property type="protein sequence ID" value="MDE8601343.1"/>
    <property type="molecule type" value="Genomic_DNA"/>
</dbReference>
<feature type="chain" id="PRO_5045407644" description="Ankyrin repeat protein" evidence="1">
    <location>
        <begin position="21"/>
        <end position="376"/>
    </location>
</feature>
<accession>A0ABT5W946</accession>
<dbReference type="Gene3D" id="1.25.40.20">
    <property type="entry name" value="Ankyrin repeat-containing domain"/>
    <property type="match status" value="1"/>
</dbReference>
<feature type="signal peptide" evidence="1">
    <location>
        <begin position="1"/>
        <end position="20"/>
    </location>
</feature>
<sequence>MIRLFSISVLLIVLSGCASQASKEADILIHGIENQDITVLENNKDNPYITTTKNVEPDFVEYSNAMEAAIYNRNLDAVKYLSSIDAAHKVSVRFNALTGQWQRTEVNIPPAELACGVADFETMAFLLERYPDEKPNYTNCLHYLVASLSYYPSGHFFLLKNPAPTFRNGENTAVAVQKIIDLGGEPNTLPKYGVPMYNSVLSSNTNDLLVTLLKNGMDANTQFSCLYGKCMFLTKLGNYLDEIQSSERAKILVKYGADVNVTHDTPVIIGLDASGSYLYEKRSMTPLHDAEFFDRKILAATLIDLGADPALKNADGYTADGYAGKFAKIKALREKQVAINQQRAAQQQAQKNQDNGGSFGGSVLDVMGAIGAGGLY</sequence>
<evidence type="ECO:0000313" key="2">
    <source>
        <dbReference type="EMBL" id="MDE8601343.1"/>
    </source>
</evidence>
<comment type="caution">
    <text evidence="2">The sequence shown here is derived from an EMBL/GenBank/DDBJ whole genome shotgun (WGS) entry which is preliminary data.</text>
</comment>
<evidence type="ECO:0000256" key="1">
    <source>
        <dbReference type="SAM" id="SignalP"/>
    </source>
</evidence>
<gene>
    <name evidence="2" type="ORF">M3I01_000170</name>
</gene>
<dbReference type="PROSITE" id="PS51257">
    <property type="entry name" value="PROKAR_LIPOPROTEIN"/>
    <property type="match status" value="1"/>
</dbReference>
<dbReference type="SUPFAM" id="SSF48403">
    <property type="entry name" value="Ankyrin repeat"/>
    <property type="match status" value="1"/>
</dbReference>
<keyword evidence="3" id="KW-1185">Reference proteome</keyword>
<keyword evidence="1" id="KW-0732">Signal</keyword>
<evidence type="ECO:0008006" key="4">
    <source>
        <dbReference type="Google" id="ProtNLM"/>
    </source>
</evidence>
<organism evidence="2 3">
    <name type="scientific">Marinomonas maritima</name>
    <dbReference type="NCBI Taxonomy" id="2940935"/>
    <lineage>
        <taxon>Bacteria</taxon>
        <taxon>Pseudomonadati</taxon>
        <taxon>Pseudomonadota</taxon>
        <taxon>Gammaproteobacteria</taxon>
        <taxon>Oceanospirillales</taxon>
        <taxon>Oceanospirillaceae</taxon>
        <taxon>Marinomonas</taxon>
    </lineage>
</organism>
<protein>
    <recommendedName>
        <fullName evidence="4">Ankyrin repeat protein</fullName>
    </recommendedName>
</protein>
<reference evidence="2" key="1">
    <citation type="submission" date="2023-01" db="EMBL/GenBank/DDBJ databases">
        <title>Psychroserpens sp. MSW6 and Marinomonas sp. RSW2, isolated from seawater.</title>
        <authorList>
            <person name="Kristyanto S."/>
            <person name="Jung J."/>
            <person name="Kim J.M."/>
            <person name="Jeon C.O."/>
        </authorList>
    </citation>
    <scope>NUCLEOTIDE SEQUENCE</scope>
    <source>
        <strain evidence="2">RSW2</strain>
    </source>
</reference>
<dbReference type="RefSeq" id="WP_255893501.1">
    <property type="nucleotide sequence ID" value="NZ_JAMZEG020000001.1"/>
</dbReference>
<dbReference type="Proteomes" id="UP001139522">
    <property type="component" value="Unassembled WGS sequence"/>
</dbReference>
<dbReference type="InterPro" id="IPR036770">
    <property type="entry name" value="Ankyrin_rpt-contain_sf"/>
</dbReference>
<evidence type="ECO:0000313" key="3">
    <source>
        <dbReference type="Proteomes" id="UP001139522"/>
    </source>
</evidence>